<keyword evidence="3 6" id="KW-1133">Transmembrane helix</keyword>
<keyword evidence="8" id="KW-1185">Reference proteome</keyword>
<feature type="transmembrane region" description="Helical" evidence="6">
    <location>
        <begin position="240"/>
        <end position="263"/>
    </location>
</feature>
<reference evidence="8" key="1">
    <citation type="submission" date="2023-07" db="EMBL/GenBank/DDBJ databases">
        <title>A draft genome of Kazachstania heterogenica Y-27499.</title>
        <authorList>
            <person name="Donic C."/>
            <person name="Kralova J.S."/>
            <person name="Fidel L."/>
            <person name="Ben-Dor S."/>
            <person name="Jung S."/>
        </authorList>
    </citation>
    <scope>NUCLEOTIDE SEQUENCE [LARGE SCALE GENOMIC DNA]</scope>
    <source>
        <strain evidence="8">Y27499</strain>
    </source>
</reference>
<evidence type="ECO:0000313" key="7">
    <source>
        <dbReference type="EMBL" id="KAK5781837.1"/>
    </source>
</evidence>
<evidence type="ECO:0000256" key="6">
    <source>
        <dbReference type="SAM" id="Phobius"/>
    </source>
</evidence>
<feature type="transmembrane region" description="Helical" evidence="6">
    <location>
        <begin position="36"/>
        <end position="56"/>
    </location>
</feature>
<feature type="region of interest" description="Disordered" evidence="5">
    <location>
        <begin position="374"/>
        <end position="399"/>
    </location>
</feature>
<accession>A0AAN7WSU0</accession>
<dbReference type="GO" id="GO:0016020">
    <property type="term" value="C:membrane"/>
    <property type="evidence" value="ECO:0007669"/>
    <property type="project" value="UniProtKB-SubCell"/>
</dbReference>
<comment type="subcellular location">
    <subcellularLocation>
        <location evidence="1">Membrane</location>
        <topology evidence="1">Multi-pass membrane protein</topology>
    </subcellularLocation>
</comment>
<dbReference type="GO" id="GO:0005768">
    <property type="term" value="C:endosome"/>
    <property type="evidence" value="ECO:0007669"/>
    <property type="project" value="TreeGrafter"/>
</dbReference>
<dbReference type="GO" id="GO:0005829">
    <property type="term" value="C:cytosol"/>
    <property type="evidence" value="ECO:0007669"/>
    <property type="project" value="GOC"/>
</dbReference>
<dbReference type="PANTHER" id="PTHR14856">
    <property type="entry name" value="PQ-LOOP REPEAT-CONTAINING PROTEIN 1-LIKE PROTEIN"/>
    <property type="match status" value="1"/>
</dbReference>
<evidence type="ECO:0000256" key="5">
    <source>
        <dbReference type="SAM" id="MobiDB-lite"/>
    </source>
</evidence>
<feature type="transmembrane region" description="Helical" evidence="6">
    <location>
        <begin position="301"/>
        <end position="323"/>
    </location>
</feature>
<feature type="transmembrane region" description="Helical" evidence="6">
    <location>
        <begin position="208"/>
        <end position="228"/>
    </location>
</feature>
<dbReference type="Gene3D" id="1.20.1280.290">
    <property type="match status" value="1"/>
</dbReference>
<evidence type="ECO:0000256" key="2">
    <source>
        <dbReference type="ARBA" id="ARBA00022692"/>
    </source>
</evidence>
<evidence type="ECO:0000256" key="1">
    <source>
        <dbReference type="ARBA" id="ARBA00004141"/>
    </source>
</evidence>
<gene>
    <name evidence="7" type="ORF">RI543_000687</name>
</gene>
<evidence type="ECO:0000256" key="4">
    <source>
        <dbReference type="ARBA" id="ARBA00023136"/>
    </source>
</evidence>
<organism evidence="7 8">
    <name type="scientific">Arxiozyma heterogenica</name>
    <dbReference type="NCBI Taxonomy" id="278026"/>
    <lineage>
        <taxon>Eukaryota</taxon>
        <taxon>Fungi</taxon>
        <taxon>Dikarya</taxon>
        <taxon>Ascomycota</taxon>
        <taxon>Saccharomycotina</taxon>
        <taxon>Saccharomycetes</taxon>
        <taxon>Saccharomycetales</taxon>
        <taxon>Saccharomycetaceae</taxon>
        <taxon>Arxiozyma</taxon>
    </lineage>
</organism>
<feature type="transmembrane region" description="Helical" evidence="6">
    <location>
        <begin position="98"/>
        <end position="118"/>
    </location>
</feature>
<dbReference type="GO" id="GO:0045332">
    <property type="term" value="P:phospholipid translocation"/>
    <property type="evidence" value="ECO:0007669"/>
    <property type="project" value="TreeGrafter"/>
</dbReference>
<dbReference type="Pfam" id="PF04193">
    <property type="entry name" value="PQ-loop"/>
    <property type="match status" value="1"/>
</dbReference>
<evidence type="ECO:0000256" key="3">
    <source>
        <dbReference type="ARBA" id="ARBA00022989"/>
    </source>
</evidence>
<sequence length="399" mass="46423">MPYVPEPNELVAEKQVPADTLSSYLPRVDQFYIPEWLTMQFVANNMVSFTPLLSYGSTVLSIERCKTALGFSIDICATMMIASILRVSYYLITPYEITLLRQSLVMIFIQLILLRTSLKYRPEEYRYDNLKDVEPLSELLQNVWLEQFGTNRPHIFSDDWKQSLMELSARNVVRFVWKIFLVFAYKILKFFDPSYKRVFAFWQWNDDRIFWKFLMIFSSIQILVTLFICKLMNWDKLAQYLGSIIGSMGLLVESLLPLPQISILNNLKSVQGFKLILLVSWLCGDTVKITYLAFGAKNISVLFFFFAFFQMFLDFYIAGQYIYYKYYYNKDKNDGTQEEDIELETLDSSAKDKLVLSSNDTKSHYPGVNEAERSLVMENKTDTPPPSVVGGPSRRSSTI</sequence>
<evidence type="ECO:0000313" key="8">
    <source>
        <dbReference type="Proteomes" id="UP001306508"/>
    </source>
</evidence>
<feature type="transmembrane region" description="Helical" evidence="6">
    <location>
        <begin position="68"/>
        <end position="92"/>
    </location>
</feature>
<dbReference type="InterPro" id="IPR052241">
    <property type="entry name" value="SLC66/Scramblase_ANY1"/>
</dbReference>
<proteinExistence type="predicted"/>
<protein>
    <submittedName>
        <fullName evidence="7">Uncharacterized protein</fullName>
    </submittedName>
</protein>
<dbReference type="GO" id="GO:0005802">
    <property type="term" value="C:trans-Golgi network"/>
    <property type="evidence" value="ECO:0007669"/>
    <property type="project" value="TreeGrafter"/>
</dbReference>
<keyword evidence="4 6" id="KW-0472">Membrane</keyword>
<dbReference type="AlphaFoldDB" id="A0AAN7WSU0"/>
<keyword evidence="2 6" id="KW-0812">Transmembrane</keyword>
<comment type="caution">
    <text evidence="7">The sequence shown here is derived from an EMBL/GenBank/DDBJ whole genome shotgun (WGS) entry which is preliminary data.</text>
</comment>
<dbReference type="GO" id="GO:0042147">
    <property type="term" value="P:retrograde transport, endosome to Golgi"/>
    <property type="evidence" value="ECO:0007669"/>
    <property type="project" value="TreeGrafter"/>
</dbReference>
<dbReference type="PANTHER" id="PTHR14856:SF9">
    <property type="entry name" value="PQ-LOOP REPEAT-CONTAINING PROTEIN 1"/>
    <property type="match status" value="1"/>
</dbReference>
<dbReference type="InterPro" id="IPR006603">
    <property type="entry name" value="PQ-loop_rpt"/>
</dbReference>
<feature type="transmembrane region" description="Helical" evidence="6">
    <location>
        <begin position="171"/>
        <end position="188"/>
    </location>
</feature>
<dbReference type="Proteomes" id="UP001306508">
    <property type="component" value="Unassembled WGS sequence"/>
</dbReference>
<name>A0AAN7WSU0_9SACH</name>
<dbReference type="EMBL" id="JAWIZZ010000028">
    <property type="protein sequence ID" value="KAK5781837.1"/>
    <property type="molecule type" value="Genomic_DNA"/>
</dbReference>